<dbReference type="SUPFAM" id="SSF63829">
    <property type="entry name" value="Calcium-dependent phosphotriesterase"/>
    <property type="match status" value="2"/>
</dbReference>
<accession>A0A7U4J6V5</accession>
<dbReference type="Pfam" id="PF07730">
    <property type="entry name" value="HisKA_3"/>
    <property type="match status" value="1"/>
</dbReference>
<dbReference type="RefSeq" id="WP_044330648.1">
    <property type="nucleotide sequence ID" value="NZ_CP010836.1"/>
</dbReference>
<keyword evidence="3" id="KW-0902">Two-component regulatory system</keyword>
<dbReference type="AlphaFoldDB" id="A0A7U4J6V5"/>
<dbReference type="Gene3D" id="1.20.5.1930">
    <property type="match status" value="1"/>
</dbReference>
<protein>
    <recommendedName>
        <fullName evidence="5">Histidine kinase/HSP90-like ATPase domain-containing protein</fullName>
    </recommendedName>
</protein>
<dbReference type="GO" id="GO:0016020">
    <property type="term" value="C:membrane"/>
    <property type="evidence" value="ECO:0007669"/>
    <property type="project" value="InterPro"/>
</dbReference>
<dbReference type="Pfam" id="PF02518">
    <property type="entry name" value="HATPase_c"/>
    <property type="match status" value="1"/>
</dbReference>
<dbReference type="SUPFAM" id="SSF55874">
    <property type="entry name" value="ATPase domain of HSP90 chaperone/DNA topoisomerase II/histidine kinase"/>
    <property type="match status" value="1"/>
</dbReference>
<dbReference type="InterPro" id="IPR011712">
    <property type="entry name" value="Sig_transdc_His_kin_sub3_dim/P"/>
</dbReference>
<dbReference type="Gene3D" id="2.130.10.10">
    <property type="entry name" value="YVTN repeat-like/Quinoprotein amine dehydrogenase"/>
    <property type="match status" value="3"/>
</dbReference>
<keyword evidence="4" id="KW-1133">Transmembrane helix</keyword>
<keyword evidence="7" id="KW-1185">Reference proteome</keyword>
<dbReference type="Pfam" id="PF07495">
    <property type="entry name" value="Y_Y_Y"/>
    <property type="match status" value="1"/>
</dbReference>
<proteinExistence type="predicted"/>
<evidence type="ECO:0000256" key="1">
    <source>
        <dbReference type="ARBA" id="ARBA00022679"/>
    </source>
</evidence>
<evidence type="ECO:0000256" key="3">
    <source>
        <dbReference type="ARBA" id="ARBA00023012"/>
    </source>
</evidence>
<dbReference type="CDD" id="cd16917">
    <property type="entry name" value="HATPase_UhpB-NarQ-NarX-like"/>
    <property type="match status" value="1"/>
</dbReference>
<sequence>MASRHDHAAAIETTAMHEMLADRPPRVYPVRRRSFEGWSGMRSYARMAMLAIVAWASLTAAAPSLPVMPGYKRTSFTVEEGAPSSVTSIAQTTDGFLWIGTAQGLWRFDGVRFERMPALEKTGGSGVRTLLDTRRGELWIGYGFGGLARSRGGRVLPASPGEAPRRWTDSLSEAPDGAIWAVSSGSLYRHAGERWIRRTYPELGQPIQALAARDGSVWACLRNDDTHRLIRIDPVTFAPTLVAQLDEVCALSRDSGAGVLVGDRKQIRRFEAGRPTGRTVALLPEGLPDPAIGVGRNGDAWVASLSRRIFKFTLPGSAPRAASEAAVFESAPGDAHYATAPFQDREGNWWVGTDRGIDRFHPVDVVHNSAVDTQLRAVGPTESRAYQVFADGRKTIFLRVDRRFFRIAGDGKAVPLATASLGPDDIACAARDAGLWVRTAPDGVRLFGGERPRSVRIPPADRPLATSSRCFEDRDGRLWLGMPSHGLIRYDRNDRNPQAMAFDDRPNAFPYMVAQGRNGVITYIGYGYTAAFDGRRFRTLIGYERNPFTFIGAILQRPDGLLIGGESGLGILRDGRIRMVPAGENGVFGDVSGLVQNAAGETWLQSQAGLVRVPSADLSARIEGRSGAFKPRIFDQDDGVIGLSSVRGFTDLVEAVDGRLWFANRTGIYSLDPRRIARNALPPPVLIRAIAVDGRPITPAPSLDLPAGTRSLQIDFTATSLGVPRRVSFRYRLAGVDAGWVDPGARRQAIYTGLGPGRYRFQVIASNDDGVWNPTGAILEIVIPPTFIESRRFILLCVVAALAIGWLVYALRIRRLNQRFDALLRERLNERERIARDLHDTLLQGLQGLMLRFQAVANRLPADNTLRGAVDDALDRAEAVIVEGRNKVRDLRSETSDLPLERRISEMLEAAAQDSAVRTTLTVEGTTRPLSRRAAGEASAIAAEALRNAHRHAAAQHVEVVVTYGLAALTLTIRDDGRGIDPDEVAAKRRDGHFGLIGMEERAVRAGGTLRISTRRGRGTEIVLTIPALAAYGRGRTARTVATHEAD</sequence>
<dbReference type="Proteomes" id="UP000032300">
    <property type="component" value="Chromosome"/>
</dbReference>
<dbReference type="InterPro" id="IPR015943">
    <property type="entry name" value="WD40/YVTN_repeat-like_dom_sf"/>
</dbReference>
<dbReference type="InterPro" id="IPR011123">
    <property type="entry name" value="Y_Y_Y"/>
</dbReference>
<dbReference type="Pfam" id="PF07494">
    <property type="entry name" value="Reg_prop"/>
    <property type="match status" value="1"/>
</dbReference>
<dbReference type="InterPro" id="IPR050482">
    <property type="entry name" value="Sensor_HK_TwoCompSys"/>
</dbReference>
<dbReference type="EMBL" id="CP010836">
    <property type="protein sequence ID" value="AJP71212.1"/>
    <property type="molecule type" value="Genomic_DNA"/>
</dbReference>
<keyword evidence="4" id="KW-0812">Transmembrane</keyword>
<evidence type="ECO:0000313" key="7">
    <source>
        <dbReference type="Proteomes" id="UP000032300"/>
    </source>
</evidence>
<dbReference type="CDD" id="cd00146">
    <property type="entry name" value="PKD"/>
    <property type="match status" value="1"/>
</dbReference>
<evidence type="ECO:0000256" key="4">
    <source>
        <dbReference type="SAM" id="Phobius"/>
    </source>
</evidence>
<dbReference type="PANTHER" id="PTHR24421">
    <property type="entry name" value="NITRATE/NITRITE SENSOR PROTEIN NARX-RELATED"/>
    <property type="match status" value="1"/>
</dbReference>
<dbReference type="InterPro" id="IPR036890">
    <property type="entry name" value="HATPase_C_sf"/>
</dbReference>
<keyword evidence="1" id="KW-0808">Transferase</keyword>
<dbReference type="Gene3D" id="3.30.565.10">
    <property type="entry name" value="Histidine kinase-like ATPase, C-terminal domain"/>
    <property type="match status" value="1"/>
</dbReference>
<dbReference type="GO" id="GO:0046983">
    <property type="term" value="F:protein dimerization activity"/>
    <property type="evidence" value="ECO:0007669"/>
    <property type="project" value="InterPro"/>
</dbReference>
<dbReference type="Gene3D" id="2.60.40.10">
    <property type="entry name" value="Immunoglobulins"/>
    <property type="match status" value="1"/>
</dbReference>
<feature type="domain" description="Histidine kinase/HSP90-like ATPase" evidence="5">
    <location>
        <begin position="933"/>
        <end position="1030"/>
    </location>
</feature>
<dbReference type="GO" id="GO:0000155">
    <property type="term" value="F:phosphorelay sensor kinase activity"/>
    <property type="evidence" value="ECO:0007669"/>
    <property type="project" value="InterPro"/>
</dbReference>
<organism evidence="6 7">
    <name type="scientific">Sphingomonas hengshuiensis</name>
    <dbReference type="NCBI Taxonomy" id="1609977"/>
    <lineage>
        <taxon>Bacteria</taxon>
        <taxon>Pseudomonadati</taxon>
        <taxon>Pseudomonadota</taxon>
        <taxon>Alphaproteobacteria</taxon>
        <taxon>Sphingomonadales</taxon>
        <taxon>Sphingomonadaceae</taxon>
        <taxon>Sphingomonas</taxon>
    </lineage>
</organism>
<evidence type="ECO:0000256" key="2">
    <source>
        <dbReference type="ARBA" id="ARBA00022777"/>
    </source>
</evidence>
<name>A0A7U4J6V5_9SPHN</name>
<dbReference type="InterPro" id="IPR011110">
    <property type="entry name" value="Reg_prop"/>
</dbReference>
<keyword evidence="4" id="KW-0472">Membrane</keyword>
<reference evidence="6 7" key="2">
    <citation type="submission" date="2015-02" db="EMBL/GenBank/DDBJ databases">
        <title>The complete genome of Sphingomonas hengshuiensis sp. WHSC-8 isolated from soil of Hengshui Lake.</title>
        <authorList>
            <person name="Wei S."/>
            <person name="Guo J."/>
            <person name="Su C."/>
            <person name="Wu R."/>
            <person name="Zhang Z."/>
            <person name="Liang K."/>
            <person name="Li H."/>
            <person name="Wang T."/>
            <person name="Liu H."/>
            <person name="Zhang C."/>
            <person name="Li Z."/>
            <person name="Wang Q."/>
            <person name="Meng J."/>
        </authorList>
    </citation>
    <scope>NUCLEOTIDE SEQUENCE [LARGE SCALE GENOMIC DNA]</scope>
    <source>
        <strain evidence="6 7">WHSC-8</strain>
    </source>
</reference>
<keyword evidence="2" id="KW-0418">Kinase</keyword>
<feature type="transmembrane region" description="Helical" evidence="4">
    <location>
        <begin position="793"/>
        <end position="811"/>
    </location>
</feature>
<dbReference type="KEGG" id="sphi:TS85_04395"/>
<dbReference type="PANTHER" id="PTHR24421:SF62">
    <property type="entry name" value="SENSORY TRANSDUCTION HISTIDINE KINASE"/>
    <property type="match status" value="1"/>
</dbReference>
<reference evidence="6 7" key="1">
    <citation type="journal article" date="2015" name="Int. J. Syst. Evol. Microbiol.">
        <title>Sphingomonas hengshuiensis sp. nov., isolated from lake wetland.</title>
        <authorList>
            <person name="Wei S."/>
            <person name="Wang T."/>
            <person name="Liu H."/>
            <person name="Zhang C."/>
            <person name="Guo J."/>
            <person name="Wang Q."/>
            <person name="Liang K."/>
            <person name="Zhang Z."/>
        </authorList>
    </citation>
    <scope>NUCLEOTIDE SEQUENCE [LARGE SCALE GENOMIC DNA]</scope>
    <source>
        <strain evidence="6 7">WHSC-8</strain>
    </source>
</reference>
<evidence type="ECO:0000259" key="5">
    <source>
        <dbReference type="SMART" id="SM00387"/>
    </source>
</evidence>
<evidence type="ECO:0000313" key="6">
    <source>
        <dbReference type="EMBL" id="AJP71212.1"/>
    </source>
</evidence>
<dbReference type="SMART" id="SM00387">
    <property type="entry name" value="HATPase_c"/>
    <property type="match status" value="1"/>
</dbReference>
<dbReference type="InterPro" id="IPR013783">
    <property type="entry name" value="Ig-like_fold"/>
</dbReference>
<gene>
    <name evidence="6" type="ORF">TS85_04395</name>
</gene>
<dbReference type="InterPro" id="IPR003594">
    <property type="entry name" value="HATPase_dom"/>
</dbReference>